<organism evidence="2 3">
    <name type="scientific">Roseovarius mucosus DSM 17069</name>
    <dbReference type="NCBI Taxonomy" id="1288298"/>
    <lineage>
        <taxon>Bacteria</taxon>
        <taxon>Pseudomonadati</taxon>
        <taxon>Pseudomonadota</taxon>
        <taxon>Alphaproteobacteria</taxon>
        <taxon>Rhodobacterales</taxon>
        <taxon>Roseobacteraceae</taxon>
        <taxon>Roseovarius</taxon>
    </lineage>
</organism>
<evidence type="ECO:0000259" key="1">
    <source>
        <dbReference type="PROSITE" id="PS51725"/>
    </source>
</evidence>
<reference evidence="2 3" key="1">
    <citation type="submission" date="2013-01" db="EMBL/GenBank/DDBJ databases">
        <authorList>
            <person name="Fiebig A."/>
            <person name="Goeker M."/>
            <person name="Klenk H.-P.P."/>
        </authorList>
    </citation>
    <scope>NUCLEOTIDE SEQUENCE [LARGE SCALE GENOMIC DNA]</scope>
    <source>
        <strain evidence="2 3">DSM 17069</strain>
    </source>
</reference>
<dbReference type="Proteomes" id="UP000030021">
    <property type="component" value="Unassembled WGS sequence"/>
</dbReference>
<name>A0A0A0HMZ5_9RHOB</name>
<dbReference type="HOGENOM" id="CLU_131496_6_3_5"/>
<dbReference type="PATRIC" id="fig|1288298.3.peg.2208"/>
<dbReference type="GO" id="GO:0003824">
    <property type="term" value="F:catalytic activity"/>
    <property type="evidence" value="ECO:0007669"/>
    <property type="project" value="TreeGrafter"/>
</dbReference>
<dbReference type="RefSeq" id="WP_052115327.1">
    <property type="nucleotide sequence ID" value="NZ_KN293980.1"/>
</dbReference>
<feature type="domain" description="ABM" evidence="1">
    <location>
        <begin position="8"/>
        <end position="97"/>
    </location>
</feature>
<accession>A0A0A0HMZ5</accession>
<proteinExistence type="predicted"/>
<dbReference type="eggNOG" id="COG1359">
    <property type="taxonomic scope" value="Bacteria"/>
</dbReference>
<dbReference type="EMBL" id="AONH01000013">
    <property type="protein sequence ID" value="KGM87463.1"/>
    <property type="molecule type" value="Genomic_DNA"/>
</dbReference>
<dbReference type="OrthoDB" id="287932at2"/>
<gene>
    <name evidence="2" type="ORF">rosmuc_02197</name>
</gene>
<dbReference type="PROSITE" id="PS51725">
    <property type="entry name" value="ABM"/>
    <property type="match status" value="1"/>
</dbReference>
<dbReference type="InterPro" id="IPR011008">
    <property type="entry name" value="Dimeric_a/b-barrel"/>
</dbReference>
<dbReference type="Gene3D" id="3.30.70.100">
    <property type="match status" value="1"/>
</dbReference>
<sequence>MANNKPKLFLFAVIQVKPEYFSAAKAALDEIIQPTLQEPGCHVFSAFVSKDRSDTLHLFECFENEDALNAHYAQDYTTSVFKKYETWLSAPVEVTKMYASSQVSWEQFHA</sequence>
<dbReference type="PANTHER" id="PTHR33336">
    <property type="entry name" value="QUINOL MONOOXYGENASE YGIN-RELATED"/>
    <property type="match status" value="1"/>
</dbReference>
<dbReference type="PANTHER" id="PTHR33336:SF3">
    <property type="entry name" value="ABM DOMAIN-CONTAINING PROTEIN"/>
    <property type="match status" value="1"/>
</dbReference>
<dbReference type="AlphaFoldDB" id="A0A0A0HMZ5"/>
<dbReference type="Pfam" id="PF03992">
    <property type="entry name" value="ABM"/>
    <property type="match status" value="1"/>
</dbReference>
<evidence type="ECO:0000313" key="3">
    <source>
        <dbReference type="Proteomes" id="UP000030021"/>
    </source>
</evidence>
<dbReference type="SUPFAM" id="SSF54909">
    <property type="entry name" value="Dimeric alpha+beta barrel"/>
    <property type="match status" value="1"/>
</dbReference>
<dbReference type="InterPro" id="IPR050744">
    <property type="entry name" value="AI-2_Isomerase_LsrG"/>
</dbReference>
<dbReference type="InterPro" id="IPR007138">
    <property type="entry name" value="ABM_dom"/>
</dbReference>
<evidence type="ECO:0000313" key="2">
    <source>
        <dbReference type="EMBL" id="KGM87463.1"/>
    </source>
</evidence>
<comment type="caution">
    <text evidence="2">The sequence shown here is derived from an EMBL/GenBank/DDBJ whole genome shotgun (WGS) entry which is preliminary data.</text>
</comment>
<protein>
    <recommendedName>
        <fullName evidence="1">ABM domain-containing protein</fullName>
    </recommendedName>
</protein>